<proteinExistence type="predicted"/>
<dbReference type="AlphaFoldDB" id="A0A231N250"/>
<evidence type="ECO:0000313" key="1">
    <source>
        <dbReference type="EMBL" id="ATG75288.1"/>
    </source>
</evidence>
<dbReference type="EMBL" id="CP012621">
    <property type="protein sequence ID" value="ATG75288.1"/>
    <property type="molecule type" value="Genomic_DNA"/>
</dbReference>
<dbReference type="InterPro" id="IPR036692">
    <property type="entry name" value="Shew3726-like_sf"/>
</dbReference>
<dbReference type="Proteomes" id="UP000217763">
    <property type="component" value="Chromosome"/>
</dbReference>
<reference evidence="2" key="1">
    <citation type="submission" date="2015-09" db="EMBL/GenBank/DDBJ databases">
        <authorList>
            <person name="Shao Z."/>
            <person name="Wang L."/>
        </authorList>
    </citation>
    <scope>NUCLEOTIDE SEQUENCE [LARGE SCALE GENOMIC DNA]</scope>
    <source>
        <strain evidence="2">F13-1</strain>
    </source>
</reference>
<name>A0A231N250_9GAMM</name>
<protein>
    <submittedName>
        <fullName evidence="1">Uncharacterized protein</fullName>
    </submittedName>
</protein>
<dbReference type="SUPFAM" id="SSF160272">
    <property type="entry name" value="Shew3726-like"/>
    <property type="match status" value="1"/>
</dbReference>
<dbReference type="Pfam" id="PF07369">
    <property type="entry name" value="DUF1488"/>
    <property type="match status" value="1"/>
</dbReference>
<organism evidence="1 2">
    <name type="scientific">Zobellella denitrificans</name>
    <dbReference type="NCBI Taxonomy" id="347534"/>
    <lineage>
        <taxon>Bacteria</taxon>
        <taxon>Pseudomonadati</taxon>
        <taxon>Pseudomonadota</taxon>
        <taxon>Gammaproteobacteria</taxon>
        <taxon>Aeromonadales</taxon>
        <taxon>Aeromonadaceae</taxon>
        <taxon>Zobellella</taxon>
    </lineage>
</organism>
<accession>A0A231N250</accession>
<dbReference type="KEGG" id="zdf:AN401_16660"/>
<dbReference type="InterPro" id="IPR009962">
    <property type="entry name" value="DUF1488"/>
</dbReference>
<gene>
    <name evidence="1" type="ORF">AN401_16660</name>
</gene>
<dbReference type="Gene3D" id="3.30.160.140">
    <property type="entry name" value="Shew3726-like"/>
    <property type="match status" value="1"/>
</dbReference>
<sequence length="86" mass="9861">MNQDIIVGDDLCWQPQEQRLTFSTQWQGRMIPCFISLHRLEHMSGQSLSDEANIMLAFEAVRFDIEEKVSALVEEEAFAPDGALYL</sequence>
<keyword evidence="2" id="KW-1185">Reference proteome</keyword>
<dbReference type="RefSeq" id="WP_094038380.1">
    <property type="nucleotide sequence ID" value="NZ_CP012621.1"/>
</dbReference>
<dbReference type="OrthoDB" id="6465020at2"/>
<evidence type="ECO:0000313" key="2">
    <source>
        <dbReference type="Proteomes" id="UP000217763"/>
    </source>
</evidence>